<evidence type="ECO:0000313" key="3">
    <source>
        <dbReference type="EMBL" id="GAA3393841.1"/>
    </source>
</evidence>
<evidence type="ECO:0000256" key="1">
    <source>
        <dbReference type="SAM" id="MobiDB-lite"/>
    </source>
</evidence>
<feature type="compositionally biased region" description="Basic and acidic residues" evidence="1">
    <location>
        <begin position="144"/>
        <end position="163"/>
    </location>
</feature>
<comment type="caution">
    <text evidence="3">The sequence shown here is derived from an EMBL/GenBank/DDBJ whole genome shotgun (WGS) entry which is preliminary data.</text>
</comment>
<gene>
    <name evidence="3" type="ORF">GCM10020369_60950</name>
</gene>
<feature type="region of interest" description="Disordered" evidence="1">
    <location>
        <begin position="212"/>
        <end position="282"/>
    </location>
</feature>
<keyword evidence="2" id="KW-0812">Transmembrane</keyword>
<feature type="transmembrane region" description="Helical" evidence="2">
    <location>
        <begin position="178"/>
        <end position="197"/>
    </location>
</feature>
<protein>
    <submittedName>
        <fullName evidence="3">Uncharacterized protein</fullName>
    </submittedName>
</protein>
<keyword evidence="4" id="KW-1185">Reference proteome</keyword>
<accession>A0ABP6T6H9</accession>
<proteinExistence type="predicted"/>
<evidence type="ECO:0000313" key="4">
    <source>
        <dbReference type="Proteomes" id="UP001501676"/>
    </source>
</evidence>
<keyword evidence="2" id="KW-1133">Transmembrane helix</keyword>
<feature type="region of interest" description="Disordered" evidence="1">
    <location>
        <begin position="132"/>
        <end position="169"/>
    </location>
</feature>
<sequence>MVFRRKKASTRDLASAKAKEIGTEVGAGVEHFRNAAVATAGAARDAVKPAVGSARDALGPKVDAARVAVAPKVEAARVVVAPKLESALEQAREAVSPRVESARDSVVSTAKPKVDQLLVALAPLVAAAIDAQQTSKKQVKKSAKKFEKQTRSQRREAAKRAKETSLALRGQRRRRWPWMLGALAAGTAVGAGAALAARRNRQPEWEEYDLVEPDTRSTVKEKADQVAERVSSAATSAKEAVSSTGDKTAKDKTTPIPGAVEPTTETTASSVKDAAEANSRRS</sequence>
<name>A0ABP6T6H9_9ACTN</name>
<feature type="compositionally biased region" description="Basic and acidic residues" evidence="1">
    <location>
        <begin position="273"/>
        <end position="282"/>
    </location>
</feature>
<dbReference type="EMBL" id="BAAAYN010000044">
    <property type="protein sequence ID" value="GAA3393841.1"/>
    <property type="molecule type" value="Genomic_DNA"/>
</dbReference>
<dbReference type="SUPFAM" id="SSF58113">
    <property type="entry name" value="Apolipoprotein A-I"/>
    <property type="match status" value="1"/>
</dbReference>
<organism evidence="3 4">
    <name type="scientific">Cryptosporangium minutisporangium</name>
    <dbReference type="NCBI Taxonomy" id="113569"/>
    <lineage>
        <taxon>Bacteria</taxon>
        <taxon>Bacillati</taxon>
        <taxon>Actinomycetota</taxon>
        <taxon>Actinomycetes</taxon>
        <taxon>Cryptosporangiales</taxon>
        <taxon>Cryptosporangiaceae</taxon>
        <taxon>Cryptosporangium</taxon>
    </lineage>
</organism>
<feature type="compositionally biased region" description="Basic and acidic residues" evidence="1">
    <location>
        <begin position="213"/>
        <end position="227"/>
    </location>
</feature>
<dbReference type="Proteomes" id="UP001501676">
    <property type="component" value="Unassembled WGS sequence"/>
</dbReference>
<reference evidence="4" key="1">
    <citation type="journal article" date="2019" name="Int. J. Syst. Evol. Microbiol.">
        <title>The Global Catalogue of Microorganisms (GCM) 10K type strain sequencing project: providing services to taxonomists for standard genome sequencing and annotation.</title>
        <authorList>
            <consortium name="The Broad Institute Genomics Platform"/>
            <consortium name="The Broad Institute Genome Sequencing Center for Infectious Disease"/>
            <person name="Wu L."/>
            <person name="Ma J."/>
        </authorList>
    </citation>
    <scope>NUCLEOTIDE SEQUENCE [LARGE SCALE GENOMIC DNA]</scope>
    <source>
        <strain evidence="4">JCM 9458</strain>
    </source>
</reference>
<dbReference type="RefSeq" id="WP_345731698.1">
    <property type="nucleotide sequence ID" value="NZ_BAAAYN010000044.1"/>
</dbReference>
<keyword evidence="2" id="KW-0472">Membrane</keyword>
<dbReference type="Gene3D" id="1.20.120.20">
    <property type="entry name" value="Apolipoprotein"/>
    <property type="match status" value="1"/>
</dbReference>
<evidence type="ECO:0000256" key="2">
    <source>
        <dbReference type="SAM" id="Phobius"/>
    </source>
</evidence>